<sequence>MEKIIYTYALAKSLYDQGEDYIDAFWPLALRVFDIKKKYLSLNSIQDLIKNDLELNIPLYSLEAILNRAEKNGYLTKKHRHHFEITESGLRYINNFKTNREVERKLNALFKDIKDFIKSKFNLEEEIKEIKISILELFNKNLTLLVEYFSLNKESIPVAKTSNSSLENYLIEYIKIADIEKPEQYESLKDLVLGSIISTIINSKTPEKIIL</sequence>
<dbReference type="EMBL" id="BARW01016768">
    <property type="protein sequence ID" value="GAI94905.1"/>
    <property type="molecule type" value="Genomic_DNA"/>
</dbReference>
<organism evidence="1">
    <name type="scientific">marine sediment metagenome</name>
    <dbReference type="NCBI Taxonomy" id="412755"/>
    <lineage>
        <taxon>unclassified sequences</taxon>
        <taxon>metagenomes</taxon>
        <taxon>ecological metagenomes</taxon>
    </lineage>
</organism>
<gene>
    <name evidence="1" type="ORF">S12H4_29112</name>
</gene>
<accession>X1U505</accession>
<feature type="non-terminal residue" evidence="1">
    <location>
        <position position="211"/>
    </location>
</feature>
<protein>
    <submittedName>
        <fullName evidence="1">Uncharacterized protein</fullName>
    </submittedName>
</protein>
<reference evidence="1" key="1">
    <citation type="journal article" date="2014" name="Front. Microbiol.">
        <title>High frequency of phylogenetically diverse reductive dehalogenase-homologous genes in deep subseafloor sedimentary metagenomes.</title>
        <authorList>
            <person name="Kawai M."/>
            <person name="Futagami T."/>
            <person name="Toyoda A."/>
            <person name="Takaki Y."/>
            <person name="Nishi S."/>
            <person name="Hori S."/>
            <person name="Arai W."/>
            <person name="Tsubouchi T."/>
            <person name="Morono Y."/>
            <person name="Uchiyama I."/>
            <person name="Ito T."/>
            <person name="Fujiyama A."/>
            <person name="Inagaki F."/>
            <person name="Takami H."/>
        </authorList>
    </citation>
    <scope>NUCLEOTIDE SEQUENCE</scope>
    <source>
        <strain evidence="1">Expedition CK06-06</strain>
    </source>
</reference>
<proteinExistence type="predicted"/>
<comment type="caution">
    <text evidence="1">The sequence shown here is derived from an EMBL/GenBank/DDBJ whole genome shotgun (WGS) entry which is preliminary data.</text>
</comment>
<evidence type="ECO:0000313" key="1">
    <source>
        <dbReference type="EMBL" id="GAI94905.1"/>
    </source>
</evidence>
<dbReference type="AlphaFoldDB" id="X1U505"/>
<name>X1U505_9ZZZZ</name>